<name>A0A248JVQ4_9PROT</name>
<dbReference type="PANTHER" id="PTHR39664">
    <property type="match status" value="1"/>
</dbReference>
<protein>
    <submittedName>
        <fullName evidence="2">VapC toxin family PIN domain ribonuclease</fullName>
    </submittedName>
</protein>
<dbReference type="Pfam" id="PF01850">
    <property type="entry name" value="PIN"/>
    <property type="match status" value="1"/>
</dbReference>
<accession>A0A248JVQ4</accession>
<dbReference type="CDD" id="cd18683">
    <property type="entry name" value="PIN_VapC-like"/>
    <property type="match status" value="1"/>
</dbReference>
<gene>
    <name evidence="2" type="ORF">Y958_18045</name>
</gene>
<evidence type="ECO:0000313" key="2">
    <source>
        <dbReference type="EMBL" id="ASG22802.1"/>
    </source>
</evidence>
<dbReference type="EMBL" id="CP022111">
    <property type="protein sequence ID" value="ASG22802.1"/>
    <property type="molecule type" value="Genomic_DNA"/>
</dbReference>
<dbReference type="RefSeq" id="WP_088873351.1">
    <property type="nucleotide sequence ID" value="NZ_CP022111.1"/>
</dbReference>
<dbReference type="Gene3D" id="3.40.50.1010">
    <property type="entry name" value="5'-nuclease"/>
    <property type="match status" value="1"/>
</dbReference>
<evidence type="ECO:0000259" key="1">
    <source>
        <dbReference type="Pfam" id="PF01850"/>
    </source>
</evidence>
<dbReference type="Proteomes" id="UP000197153">
    <property type="component" value="Chromosome 2"/>
</dbReference>
<dbReference type="PANTHER" id="PTHR39664:SF2">
    <property type="entry name" value="NUCLEIC ACID-BINDING PROTEIN, CONTAINING PIN DOMAIN-RELATED"/>
    <property type="match status" value="1"/>
</dbReference>
<dbReference type="SUPFAM" id="SSF88723">
    <property type="entry name" value="PIN domain-like"/>
    <property type="match status" value="1"/>
</dbReference>
<sequence length="126" mass="13824">MKVAIDTNVMVRYLTWDDEAQAQKAAVVIEGAETLIIPLQVLCETVWVLRRLYRYGDHEIAAALRTVTEARNVQVNRPALETGLSLLSQGGDFADGVILAEADAARADTLMTFDRTFASLSKATLL</sequence>
<dbReference type="InterPro" id="IPR029060">
    <property type="entry name" value="PIN-like_dom_sf"/>
</dbReference>
<reference evidence="2 3" key="1">
    <citation type="submission" date="2017-06" db="EMBL/GenBank/DDBJ databases">
        <title>Complete genome sequence of Nitrospirillum amazonense strain CBAmC, an endophytic nitrogen-fixing and plant growth-promoting bacterium, isolated from sugarcane.</title>
        <authorList>
            <person name="Schwab S."/>
            <person name="dos Santos Teixeira K.R."/>
            <person name="Simoes Araujo J.L."/>
            <person name="Soares Vidal M."/>
            <person name="Borges de Freitas H.R."/>
            <person name="Rivello Crivelaro A.L."/>
            <person name="Bueno de Camargo Nunes A."/>
            <person name="dos Santos C.M."/>
            <person name="Palmeira da Silva Rosa D."/>
            <person name="da Silva Padilha D."/>
            <person name="da Silva E."/>
            <person name="Araujo Terra L."/>
            <person name="Soares Mendes V."/>
            <person name="Farinelli L."/>
            <person name="Magalhaes Cruz L."/>
            <person name="Baldani J.I."/>
        </authorList>
    </citation>
    <scope>NUCLEOTIDE SEQUENCE [LARGE SCALE GENOMIC DNA]</scope>
    <source>
        <strain evidence="2 3">CBAmC</strain>
    </source>
</reference>
<feature type="domain" description="PIN" evidence="1">
    <location>
        <begin position="4"/>
        <end position="121"/>
    </location>
</feature>
<dbReference type="AlphaFoldDB" id="A0A248JVQ4"/>
<evidence type="ECO:0000313" key="3">
    <source>
        <dbReference type="Proteomes" id="UP000197153"/>
    </source>
</evidence>
<organism evidence="2 3">
    <name type="scientific">Nitrospirillum viridazoti CBAmc</name>
    <dbReference type="NCBI Taxonomy" id="1441467"/>
    <lineage>
        <taxon>Bacteria</taxon>
        <taxon>Pseudomonadati</taxon>
        <taxon>Pseudomonadota</taxon>
        <taxon>Alphaproteobacteria</taxon>
        <taxon>Rhodospirillales</taxon>
        <taxon>Azospirillaceae</taxon>
        <taxon>Nitrospirillum</taxon>
        <taxon>Nitrospirillum viridazoti</taxon>
    </lineage>
</organism>
<dbReference type="KEGG" id="nao:Y958_18045"/>
<dbReference type="InterPro" id="IPR002716">
    <property type="entry name" value="PIN_dom"/>
</dbReference>
<proteinExistence type="predicted"/>
<keyword evidence="3" id="KW-1185">Reference proteome</keyword>